<feature type="transmembrane region" description="Helical" evidence="1">
    <location>
        <begin position="6"/>
        <end position="26"/>
    </location>
</feature>
<evidence type="ECO:0000256" key="1">
    <source>
        <dbReference type="SAM" id="Phobius"/>
    </source>
</evidence>
<accession>A0ABQ9FJC8</accession>
<evidence type="ECO:0000313" key="3">
    <source>
        <dbReference type="Proteomes" id="UP001217089"/>
    </source>
</evidence>
<gene>
    <name evidence="2" type="ORF">KUTeg_006046</name>
</gene>
<keyword evidence="3" id="KW-1185">Reference proteome</keyword>
<dbReference type="Proteomes" id="UP001217089">
    <property type="component" value="Unassembled WGS sequence"/>
</dbReference>
<feature type="transmembrane region" description="Helical" evidence="1">
    <location>
        <begin position="292"/>
        <end position="309"/>
    </location>
</feature>
<sequence length="333" mass="39224">MANTLFILPVLMLLYTAEITIVILFIRRKRLEEERIENVEDLNTEVTEPEDSVRTTENLKRDCEAACGTGMDEDGYLTATDIDIKEHSFQSLKGKSDKKFEQTGPNQDLRIETFPTKKMFEYTENVKTSRGKETTRQKKPFKEKIFVANHRPESKNVLTILTIYFKKATLGSVKNKTISLKKNKIFKDPKTLFDHFMVTIIPNILFTNNQLTEQHKNFVLYRLYIVSFIQPYINLIASFTLIYNYVDLLIYLKRYFLFNFVISCTFLLETIKCENLTCPNDFFSQVVFIKRLYIHILMFIALLFLTLPFDHHCFITKDSERSRINLFCIKLKL</sequence>
<evidence type="ECO:0000313" key="2">
    <source>
        <dbReference type="EMBL" id="KAJ8316032.1"/>
    </source>
</evidence>
<feature type="transmembrane region" description="Helical" evidence="1">
    <location>
        <begin position="223"/>
        <end position="246"/>
    </location>
</feature>
<keyword evidence="1" id="KW-0472">Membrane</keyword>
<comment type="caution">
    <text evidence="2">The sequence shown here is derived from an EMBL/GenBank/DDBJ whole genome shotgun (WGS) entry which is preliminary data.</text>
</comment>
<name>A0ABQ9FJC8_TEGGR</name>
<reference evidence="2 3" key="1">
    <citation type="submission" date="2022-12" db="EMBL/GenBank/DDBJ databases">
        <title>Chromosome-level genome of Tegillarca granosa.</title>
        <authorList>
            <person name="Kim J."/>
        </authorList>
    </citation>
    <scope>NUCLEOTIDE SEQUENCE [LARGE SCALE GENOMIC DNA]</scope>
    <source>
        <strain evidence="2">Teg-2019</strain>
        <tissue evidence="2">Adductor muscle</tissue>
    </source>
</reference>
<protein>
    <submittedName>
        <fullName evidence="2">Uncharacterized protein</fullName>
    </submittedName>
</protein>
<feature type="non-terminal residue" evidence="2">
    <location>
        <position position="333"/>
    </location>
</feature>
<keyword evidence="1" id="KW-1133">Transmembrane helix</keyword>
<keyword evidence="1" id="KW-0812">Transmembrane</keyword>
<organism evidence="2 3">
    <name type="scientific">Tegillarca granosa</name>
    <name type="common">Malaysian cockle</name>
    <name type="synonym">Anadara granosa</name>
    <dbReference type="NCBI Taxonomy" id="220873"/>
    <lineage>
        <taxon>Eukaryota</taxon>
        <taxon>Metazoa</taxon>
        <taxon>Spiralia</taxon>
        <taxon>Lophotrochozoa</taxon>
        <taxon>Mollusca</taxon>
        <taxon>Bivalvia</taxon>
        <taxon>Autobranchia</taxon>
        <taxon>Pteriomorphia</taxon>
        <taxon>Arcoida</taxon>
        <taxon>Arcoidea</taxon>
        <taxon>Arcidae</taxon>
        <taxon>Tegillarca</taxon>
    </lineage>
</organism>
<dbReference type="EMBL" id="JARBDR010000328">
    <property type="protein sequence ID" value="KAJ8316032.1"/>
    <property type="molecule type" value="Genomic_DNA"/>
</dbReference>
<proteinExistence type="predicted"/>